<proteinExistence type="predicted"/>
<keyword evidence="3" id="KW-1185">Reference proteome</keyword>
<dbReference type="Proteomes" id="UP001233314">
    <property type="component" value="Unassembled WGS sequence"/>
</dbReference>
<evidence type="ECO:0000313" key="2">
    <source>
        <dbReference type="EMBL" id="MDO7868308.1"/>
    </source>
</evidence>
<comment type="caution">
    <text evidence="2">The sequence shown here is derived from an EMBL/GenBank/DDBJ whole genome shotgun (WGS) entry which is preliminary data.</text>
</comment>
<evidence type="ECO:0000313" key="3">
    <source>
        <dbReference type="Proteomes" id="UP001233314"/>
    </source>
</evidence>
<keyword evidence="1" id="KW-0732">Signal</keyword>
<feature type="chain" id="PRO_5047217814" description="Dehydratase" evidence="1">
    <location>
        <begin position="27"/>
        <end position="208"/>
    </location>
</feature>
<evidence type="ECO:0008006" key="4">
    <source>
        <dbReference type="Google" id="ProtNLM"/>
    </source>
</evidence>
<accession>A0ABT9B5A0</accession>
<dbReference type="EMBL" id="JAUQTA010000001">
    <property type="protein sequence ID" value="MDO7868308.1"/>
    <property type="molecule type" value="Genomic_DNA"/>
</dbReference>
<name>A0ABT9B5A0_9ACTN</name>
<sequence length="208" mass="22431">MKILARLGALAGTPVLALGLAAPAHAGGYTYYDKAGDVTVETCDATTYECTDAVDSSIKEGDAIRSTVQHHAHNVELRTSYRELSGLPEGGALFATVRTNEKLTRHVIVFHDPEMGSDAFMIRPNGDMVKCGGISTTVSYSRNIIDVKIPRGCLSRPRWIQAGQGYMWGQTVEGTTEAPNGSELSYIDDAQTAGLSYDLRFGPKVFRG</sequence>
<evidence type="ECO:0000256" key="1">
    <source>
        <dbReference type="SAM" id="SignalP"/>
    </source>
</evidence>
<reference evidence="2 3" key="1">
    <citation type="submission" date="2023-07" db="EMBL/GenBank/DDBJ databases">
        <title>Nocardioides sp. nov WY-20 isolated from soil.</title>
        <authorList>
            <person name="Liu B."/>
            <person name="Wan Y."/>
        </authorList>
    </citation>
    <scope>NUCLEOTIDE SEQUENCE [LARGE SCALE GENOMIC DNA]</scope>
    <source>
        <strain evidence="2 3">WY-20</strain>
    </source>
</reference>
<gene>
    <name evidence="2" type="ORF">Q5722_07990</name>
</gene>
<feature type="signal peptide" evidence="1">
    <location>
        <begin position="1"/>
        <end position="26"/>
    </location>
</feature>
<organism evidence="2 3">
    <name type="scientific">Nocardioides jiangxiensis</name>
    <dbReference type="NCBI Taxonomy" id="3064524"/>
    <lineage>
        <taxon>Bacteria</taxon>
        <taxon>Bacillati</taxon>
        <taxon>Actinomycetota</taxon>
        <taxon>Actinomycetes</taxon>
        <taxon>Propionibacteriales</taxon>
        <taxon>Nocardioidaceae</taxon>
        <taxon>Nocardioides</taxon>
    </lineage>
</organism>
<protein>
    <recommendedName>
        <fullName evidence="4">Dehydratase</fullName>
    </recommendedName>
</protein>
<dbReference type="RefSeq" id="WP_305027682.1">
    <property type="nucleotide sequence ID" value="NZ_JAUQTA010000001.1"/>
</dbReference>